<sequence length="823" mass="91587">MTELQQYLRGEFSDAQGVQLADVIDKVAEFQKTYSDPGALDELLCTMRSQNNFELAPDEIEQFLDRIPFFVRRCETSEDAIEGASGAQPADKDHQQLSSAAGTLPPSPPPQHAKDDSPSFSRSRRNPLDTQGLKSSARSAGRRALSRRNYLHQHGEADTRTDAFPPLSGLDDHRDAKFLDDFANYAINTHKTGGTEPTLWSVGAPRAGGTRRSSINSDTTTELSASQIDKLAGLRITRYSHARHSSQFSPTDGDMYALHCLHPHLSDPLGPPLPADRESAFSPPHDAAQAEQFSKIIRDRSELVRKLRNLEREKQTSLAHHEARVQELEDKLDEALAELSTRRCEIEKLKTKEKLSAKALETNEKEMERLAHLLSEQSATQSSLKRSIDAKDCKYSPNIIAFGAMCPVGAWALLLCIINHSPVLRLPPVSYARIVEIMTLKNQIQTKAREAEKLSYEQKVWDLQNEIAALQDVEAEVESMRRDNEELNKTIKLLKDDLELARNHQDIFESKTDSVPQQHVSRGIRKLNTLRNELLQSGVEPLSPERTPALPQQGYSDGHAVSTANAACQTEPPSQSVALSPSPERSRTVKEWLQNRLAFCSPDDLLVLREVWNRVQASSEGAKLKDQLRTELLDVVLSHREFGAVRPMSIRECIRRRKNDVLNRILEAAMADIHQSSERIALAAPKVAPRTTGSAVVAAAAAAAAVSEKRTLAANSHSAMVAILLYTVVVFLLGMITTAYLLPRLNRAPVGPQLNDIQSLPIGDGQDVVQSYYIKHVLAVDDMPPQMQGGPRPARFRDSYYGQILIYWLETLLWDEKGPTIPT</sequence>
<comment type="caution">
    <text evidence="1">The sequence shown here is derived from an EMBL/GenBank/DDBJ whole genome shotgun (WGS) entry which is preliminary data.</text>
</comment>
<protein>
    <submittedName>
        <fullName evidence="1">Uncharacterized protein</fullName>
    </submittedName>
</protein>
<reference evidence="1" key="1">
    <citation type="submission" date="2022-06" db="EMBL/GenBank/DDBJ databases">
        <title>Phylogenomic reconstructions and comparative analyses of Kickxellomycotina fungi.</title>
        <authorList>
            <person name="Reynolds N.K."/>
            <person name="Stajich J.E."/>
            <person name="Barry K."/>
            <person name="Grigoriev I.V."/>
            <person name="Crous P."/>
            <person name="Smith M.E."/>
        </authorList>
    </citation>
    <scope>NUCLEOTIDE SEQUENCE</scope>
    <source>
        <strain evidence="1">RSA 2271</strain>
    </source>
</reference>
<name>A0ACC1HIK1_9FUNG</name>
<keyword evidence="2" id="KW-1185">Reference proteome</keyword>
<dbReference type="Proteomes" id="UP001145114">
    <property type="component" value="Unassembled WGS sequence"/>
</dbReference>
<organism evidence="1 2">
    <name type="scientific">Spiromyces aspiralis</name>
    <dbReference type="NCBI Taxonomy" id="68401"/>
    <lineage>
        <taxon>Eukaryota</taxon>
        <taxon>Fungi</taxon>
        <taxon>Fungi incertae sedis</taxon>
        <taxon>Zoopagomycota</taxon>
        <taxon>Kickxellomycotina</taxon>
        <taxon>Kickxellomycetes</taxon>
        <taxon>Kickxellales</taxon>
        <taxon>Kickxellaceae</taxon>
        <taxon>Spiromyces</taxon>
    </lineage>
</organism>
<evidence type="ECO:0000313" key="2">
    <source>
        <dbReference type="Proteomes" id="UP001145114"/>
    </source>
</evidence>
<evidence type="ECO:0000313" key="1">
    <source>
        <dbReference type="EMBL" id="KAJ1675870.1"/>
    </source>
</evidence>
<accession>A0ACC1HIK1</accession>
<proteinExistence type="predicted"/>
<gene>
    <name evidence="1" type="ORF">EV182_000424</name>
</gene>
<dbReference type="EMBL" id="JAMZIH010005159">
    <property type="protein sequence ID" value="KAJ1675870.1"/>
    <property type="molecule type" value="Genomic_DNA"/>
</dbReference>